<name>A0ABV7NL96_9SPHN</name>
<dbReference type="Proteomes" id="UP001595681">
    <property type="component" value="Unassembled WGS sequence"/>
</dbReference>
<dbReference type="RefSeq" id="WP_180275677.1">
    <property type="nucleotide sequence ID" value="NZ_JBHRVU010000005.1"/>
</dbReference>
<reference evidence="2" key="1">
    <citation type="journal article" date="2019" name="Int. J. Syst. Evol. Microbiol.">
        <title>The Global Catalogue of Microorganisms (GCM) 10K type strain sequencing project: providing services to taxonomists for standard genome sequencing and annotation.</title>
        <authorList>
            <consortium name="The Broad Institute Genomics Platform"/>
            <consortium name="The Broad Institute Genome Sequencing Center for Infectious Disease"/>
            <person name="Wu L."/>
            <person name="Ma J."/>
        </authorList>
    </citation>
    <scope>NUCLEOTIDE SEQUENCE [LARGE SCALE GENOMIC DNA]</scope>
    <source>
        <strain evidence="2">CCM 7491</strain>
    </source>
</reference>
<keyword evidence="2" id="KW-1185">Reference proteome</keyword>
<protein>
    <submittedName>
        <fullName evidence="1">Uncharacterized protein</fullName>
    </submittedName>
</protein>
<comment type="caution">
    <text evidence="1">The sequence shown here is derived from an EMBL/GenBank/DDBJ whole genome shotgun (WGS) entry which is preliminary data.</text>
</comment>
<evidence type="ECO:0000313" key="1">
    <source>
        <dbReference type="EMBL" id="MFC3444246.1"/>
    </source>
</evidence>
<sequence length="55" mass="6009">MTQPLFEKIGASDEELAREVAARLGADMPQEAVRGVAANARLLQRHYDVLRGEAS</sequence>
<evidence type="ECO:0000313" key="2">
    <source>
        <dbReference type="Proteomes" id="UP001595681"/>
    </source>
</evidence>
<accession>A0ABV7NL96</accession>
<dbReference type="EMBL" id="JBHRVU010000005">
    <property type="protein sequence ID" value="MFC3444246.1"/>
    <property type="molecule type" value="Genomic_DNA"/>
</dbReference>
<gene>
    <name evidence="1" type="ORF">ACFOKF_24165</name>
</gene>
<proteinExistence type="predicted"/>
<organism evidence="1 2">
    <name type="scientific">Sphingobium rhizovicinum</name>
    <dbReference type="NCBI Taxonomy" id="432308"/>
    <lineage>
        <taxon>Bacteria</taxon>
        <taxon>Pseudomonadati</taxon>
        <taxon>Pseudomonadota</taxon>
        <taxon>Alphaproteobacteria</taxon>
        <taxon>Sphingomonadales</taxon>
        <taxon>Sphingomonadaceae</taxon>
        <taxon>Sphingobium</taxon>
    </lineage>
</organism>